<comment type="caution">
    <text evidence="1">The sequence shown here is derived from an EMBL/GenBank/DDBJ whole genome shotgun (WGS) entry which is preliminary data.</text>
</comment>
<keyword evidence="1" id="KW-0449">Lipoprotein</keyword>
<name>A0ABU0FCT8_9HYPH</name>
<proteinExistence type="predicted"/>
<organism evidence="1 2">
    <name type="scientific">Labrys monachus</name>
    <dbReference type="NCBI Taxonomy" id="217067"/>
    <lineage>
        <taxon>Bacteria</taxon>
        <taxon>Pseudomonadati</taxon>
        <taxon>Pseudomonadota</taxon>
        <taxon>Alphaproteobacteria</taxon>
        <taxon>Hyphomicrobiales</taxon>
        <taxon>Xanthobacteraceae</taxon>
        <taxon>Labrys</taxon>
    </lineage>
</organism>
<dbReference type="Gene3D" id="3.30.160.150">
    <property type="entry name" value="Lipoprotein like domain"/>
    <property type="match status" value="1"/>
</dbReference>
<dbReference type="EMBL" id="JAUSVK010000001">
    <property type="protein sequence ID" value="MDQ0392422.1"/>
    <property type="molecule type" value="Genomic_DNA"/>
</dbReference>
<evidence type="ECO:0000313" key="1">
    <source>
        <dbReference type="EMBL" id="MDQ0392422.1"/>
    </source>
</evidence>
<evidence type="ECO:0000313" key="2">
    <source>
        <dbReference type="Proteomes" id="UP001237448"/>
    </source>
</evidence>
<keyword evidence="2" id="KW-1185">Reference proteome</keyword>
<protein>
    <submittedName>
        <fullName evidence="1">LPS-assembly lipoprotein</fullName>
    </submittedName>
</protein>
<sequence length="185" mass="19639">MSSPDQTARRTALLALALLPALMLGGCFRPMYATTEGAVAPGLSNKLASITIDQTDDRTTQIIRNKLSFYLTGGGEVPAPRYKLTLVASAFADTALVNSFTSTPEVDTATVTCDFTLRDAATGKVLFKAKGNARKSYDRGLQRYAAVRAEKDAEAAAADVLADQIRTRLAIFLADHPQGAPTAAQ</sequence>
<reference evidence="1 2" key="1">
    <citation type="submission" date="2023-07" db="EMBL/GenBank/DDBJ databases">
        <title>Genomic Encyclopedia of Type Strains, Phase IV (KMG-IV): sequencing the most valuable type-strain genomes for metagenomic binning, comparative biology and taxonomic classification.</title>
        <authorList>
            <person name="Goeker M."/>
        </authorList>
    </citation>
    <scope>NUCLEOTIDE SEQUENCE [LARGE SCALE GENOMIC DNA]</scope>
    <source>
        <strain evidence="1 2">DSM 5896</strain>
    </source>
</reference>
<accession>A0ABU0FCT8</accession>
<dbReference type="RefSeq" id="WP_307426267.1">
    <property type="nucleotide sequence ID" value="NZ_JAUSVK010000001.1"/>
</dbReference>
<dbReference type="Proteomes" id="UP001237448">
    <property type="component" value="Unassembled WGS sequence"/>
</dbReference>
<gene>
    <name evidence="1" type="ORF">J3R73_002214</name>
</gene>